<reference evidence="1 2" key="1">
    <citation type="journal article" date="2011" name="PLoS ONE">
        <title>The complete genome sequence of Thermoproteus tenax: a physiologically versatile member of the Crenarchaeota.</title>
        <authorList>
            <person name="Siebers B."/>
            <person name="Zaparty M."/>
            <person name="Raddatz G."/>
            <person name="Tjaden B."/>
            <person name="Albers S.V."/>
            <person name="Bell S.D."/>
            <person name="Blombach F."/>
            <person name="Kletzin A."/>
            <person name="Kyrpides N."/>
            <person name="Lanz C."/>
            <person name="Plagens A."/>
            <person name="Rampp M."/>
            <person name="Rosinus A."/>
            <person name="von Jan M."/>
            <person name="Makarova K.S."/>
            <person name="Klenk H.P."/>
            <person name="Schuster S.C."/>
            <person name="Hensel R."/>
        </authorList>
    </citation>
    <scope>NUCLEOTIDE SEQUENCE [LARGE SCALE GENOMIC DNA]</scope>
    <source>
        <strain evidence="2">ATCC 35583 / DSM 2078 / JCM 9277 / NBRC 100435 / Kra 1</strain>
    </source>
</reference>
<dbReference type="PATRIC" id="fig|768679.9.peg.766"/>
<keyword evidence="2" id="KW-1185">Reference proteome</keyword>
<protein>
    <submittedName>
        <fullName evidence="1">Uncharacterized protein</fullName>
    </submittedName>
</protein>
<dbReference type="HOGENOM" id="CLU_1264624_0_0_2"/>
<dbReference type="KEGG" id="ttn:TTX_0756"/>
<dbReference type="AlphaFoldDB" id="G4RPB6"/>
<dbReference type="eggNOG" id="arCOG14028">
    <property type="taxonomic scope" value="Archaea"/>
</dbReference>
<dbReference type="STRING" id="768679.TTX_0756"/>
<dbReference type="PaxDb" id="768679-TTX_0756"/>
<proteinExistence type="predicted"/>
<organism evidence="1 2">
    <name type="scientific">Thermoproteus tenax (strain ATCC 35583 / DSM 2078 / JCM 9277 / NBRC 100435 / Kra 1)</name>
    <dbReference type="NCBI Taxonomy" id="768679"/>
    <lineage>
        <taxon>Archaea</taxon>
        <taxon>Thermoproteota</taxon>
        <taxon>Thermoprotei</taxon>
        <taxon>Thermoproteales</taxon>
        <taxon>Thermoproteaceae</taxon>
        <taxon>Thermoproteus</taxon>
    </lineage>
</organism>
<dbReference type="Proteomes" id="UP000002654">
    <property type="component" value="Chromosome"/>
</dbReference>
<evidence type="ECO:0000313" key="2">
    <source>
        <dbReference type="Proteomes" id="UP000002654"/>
    </source>
</evidence>
<gene>
    <name evidence="1" type="ordered locus">TTX_0756</name>
</gene>
<name>G4RPB6_THETK</name>
<sequence length="218" mass="24708">MLLLMQAECGVFVVPDLGEIGVFRGEYYAVARVEPYGLTFNDQGKTVILYDLVNLYENLINFISKELNNCKNITFEIDAKEVKLDSPSSLFMHFDYTTLLYILALRSRPSLIHVVGGRGVQRGVVHGEGKIMARASIIPPRYVSKRPPPFLLPHSIERTDIIAHRISGERYKTEIKIRAKGASIVKIRVLETESLYKNIVGGLVSYAQNLNWVEYVYL</sequence>
<evidence type="ECO:0000313" key="1">
    <source>
        <dbReference type="EMBL" id="CCC81411.1"/>
    </source>
</evidence>
<accession>G4RPB6</accession>
<dbReference type="EMBL" id="FN869859">
    <property type="protein sequence ID" value="CCC81411.1"/>
    <property type="molecule type" value="Genomic_DNA"/>
</dbReference>